<evidence type="ECO:0000259" key="9">
    <source>
        <dbReference type="Pfam" id="PF02714"/>
    </source>
</evidence>
<feature type="domain" description="CSC1/OSCA1-like 7TM region" evidence="9">
    <location>
        <begin position="388"/>
        <end position="660"/>
    </location>
</feature>
<feature type="transmembrane region" description="Helical" evidence="8">
    <location>
        <begin position="529"/>
        <end position="554"/>
    </location>
</feature>
<dbReference type="Pfam" id="PF13967">
    <property type="entry name" value="RSN1_TM"/>
    <property type="match status" value="1"/>
</dbReference>
<organism evidence="13 14">
    <name type="scientific">Bifiguratus adelaidae</name>
    <dbReference type="NCBI Taxonomy" id="1938954"/>
    <lineage>
        <taxon>Eukaryota</taxon>
        <taxon>Fungi</taxon>
        <taxon>Fungi incertae sedis</taxon>
        <taxon>Mucoromycota</taxon>
        <taxon>Mucoromycotina</taxon>
        <taxon>Endogonomycetes</taxon>
        <taxon>Endogonales</taxon>
        <taxon>Endogonales incertae sedis</taxon>
        <taxon>Bifiguratus</taxon>
    </lineage>
</organism>
<dbReference type="Pfam" id="PF02714">
    <property type="entry name" value="RSN1_7TM"/>
    <property type="match status" value="1"/>
</dbReference>
<comment type="subcellular location">
    <subcellularLocation>
        <location evidence="1">Membrane</location>
        <topology evidence="1">Multi-pass membrane protein</topology>
    </subcellularLocation>
</comment>
<feature type="domain" description="CSC1/OSCA1-like cytosolic" evidence="12">
    <location>
        <begin position="199"/>
        <end position="377"/>
    </location>
</feature>
<dbReference type="Pfam" id="PF14703">
    <property type="entry name" value="PHM7_cyt"/>
    <property type="match status" value="1"/>
</dbReference>
<feature type="transmembrane region" description="Helical" evidence="8">
    <location>
        <begin position="603"/>
        <end position="624"/>
    </location>
</feature>
<keyword evidence="4 8" id="KW-0812">Transmembrane</keyword>
<feature type="region of interest" description="Disordered" evidence="7">
    <location>
        <begin position="708"/>
        <end position="811"/>
    </location>
</feature>
<dbReference type="Proteomes" id="UP000242875">
    <property type="component" value="Unassembled WGS sequence"/>
</dbReference>
<dbReference type="PANTHER" id="PTHR13018">
    <property type="entry name" value="PROBABLE MEMBRANE PROTEIN DUF221-RELATED"/>
    <property type="match status" value="1"/>
</dbReference>
<evidence type="ECO:0000256" key="8">
    <source>
        <dbReference type="SAM" id="Phobius"/>
    </source>
</evidence>
<keyword evidence="5 8" id="KW-1133">Transmembrane helix</keyword>
<sequence length="898" mass="99789">MSDNNNNNNSPSSSSSSHSSPSNDASISSFVSSLVFNIAIAVILYVAIEILRRYFKNVYEPRTIYPEEERRAPPPPKEPFAWIPAVLRTKDEVIIQCAGLDAYVFLRFLRVCAVITAIFMVLGLAILFPVYKTGSGGNAELAAYTIGNAVGNRLWAAVIMSITFSAIPMYFIFREMRKYISLHQDYLISARHRKSVAANTTLITGIPKEDNNTERLREIFDKFPGGVNRIWLNRHGQDVASLQKLVDKRTKIVNKLEGAYSNYILKGSKYLSKKGGTDVPEKFRPMHNEGPLPIPLPCVTQKVDSISTYRTQIRELNQQVAERQNDQKSFKQHNSAFVEFHQQIASHLAAESMIHHKPFTMAPRYAEVDPKDVIWANLNIRPWEILFRRIIVALITAAIVILWAIPVAFVSAIAQLSTLTSLLPFLKVINNFPPAAIGIIQGVLPAIALAVLVALVPIIFNLLSRFEGYTTWSSVYLASMDKYFAFLVVNVLLVSTIAGGVFTTLAQLFNNPTSAVNILGTKLPQQSTFFITYVILAALTGAAMTMLNIVGLLLNQVLAFLKSTPRSIYNFRRRMTTLTYATMFPQVAIFFVLAMVYCTIAPLILPFTFLYFVVLYIVYCYLFLYVYDNTIETGGAAYPKVLRYMFIGIIIHEITLIGLFFLKGATGEGVLEIILLVATCFMMLFMDNSYLDHTKRLPIDLADAEEGDYNAEHRRSNATTTADEEQSDKVMAKPIEHPKTPSDLEAQTQGAGRPDVQFDGKRPGYGNGSAEKSLGDMGATEANGPNFYDIDTSAADDTRGDRPHIAHDRDDPNLAYSSTALKANQPCVWLPQDAFGIARKEVDTLNSEGIIASCHGVEAFNKKPGKASVRIDGSRYIANDAGIPFEGDEEGDICCEKY</sequence>
<dbReference type="AlphaFoldDB" id="A0A261Y4Q0"/>
<feature type="transmembrane region" description="Helical" evidence="8">
    <location>
        <begin position="108"/>
        <end position="131"/>
    </location>
</feature>
<feature type="region of interest" description="Disordered" evidence="7">
    <location>
        <begin position="1"/>
        <end position="22"/>
    </location>
</feature>
<dbReference type="OrthoDB" id="1076608at2759"/>
<evidence type="ECO:0000256" key="3">
    <source>
        <dbReference type="ARBA" id="ARBA00022448"/>
    </source>
</evidence>
<feature type="compositionally biased region" description="Basic and acidic residues" evidence="7">
    <location>
        <begin position="796"/>
        <end position="811"/>
    </location>
</feature>
<reference evidence="13 14" key="1">
    <citation type="journal article" date="2017" name="Mycologia">
        <title>Bifiguratus adelaidae, gen. et sp. nov., a new member of Mucoromycotina in endophytic and soil-dwelling habitats.</title>
        <authorList>
            <person name="Torres-Cruz T.J."/>
            <person name="Billingsley Tobias T.L."/>
            <person name="Almatruk M."/>
            <person name="Hesse C."/>
            <person name="Kuske C.R."/>
            <person name="Desiro A."/>
            <person name="Benucci G.M."/>
            <person name="Bonito G."/>
            <person name="Stajich J.E."/>
            <person name="Dunlap C."/>
            <person name="Arnold A.E."/>
            <person name="Porras-Alfaro A."/>
        </authorList>
    </citation>
    <scope>NUCLEOTIDE SEQUENCE [LARGE SCALE GENOMIC DNA]</scope>
    <source>
        <strain evidence="13 14">AZ0501</strain>
    </source>
</reference>
<proteinExistence type="inferred from homology"/>
<name>A0A261Y4Q0_9FUNG</name>
<keyword evidence="6 8" id="KW-0472">Membrane</keyword>
<evidence type="ECO:0000259" key="12">
    <source>
        <dbReference type="Pfam" id="PF14703"/>
    </source>
</evidence>
<dbReference type="InterPro" id="IPR003864">
    <property type="entry name" value="CSC1/OSCA1-like_7TM"/>
</dbReference>
<feature type="domain" description="10TM putative phosphate transporter extracellular tail" evidence="10">
    <location>
        <begin position="805"/>
        <end position="847"/>
    </location>
</feature>
<evidence type="ECO:0000256" key="6">
    <source>
        <dbReference type="ARBA" id="ARBA00023136"/>
    </source>
</evidence>
<evidence type="ECO:0000259" key="10">
    <source>
        <dbReference type="Pfam" id="PF12621"/>
    </source>
</evidence>
<feature type="transmembrane region" description="Helical" evidence="8">
    <location>
        <begin position="644"/>
        <end position="663"/>
    </location>
</feature>
<evidence type="ECO:0000256" key="1">
    <source>
        <dbReference type="ARBA" id="ARBA00004141"/>
    </source>
</evidence>
<dbReference type="InterPro" id="IPR045122">
    <property type="entry name" value="Csc1-like"/>
</dbReference>
<evidence type="ECO:0000256" key="4">
    <source>
        <dbReference type="ARBA" id="ARBA00022692"/>
    </source>
</evidence>
<comment type="similarity">
    <text evidence="2">Belongs to the CSC1 (TC 1.A.17) family.</text>
</comment>
<accession>A0A261Y4Q0</accession>
<keyword evidence="3" id="KW-0813">Transport</keyword>
<evidence type="ECO:0000256" key="7">
    <source>
        <dbReference type="SAM" id="MobiDB-lite"/>
    </source>
</evidence>
<keyword evidence="14" id="KW-1185">Reference proteome</keyword>
<feature type="domain" description="CSC1/OSCA1-like N-terminal transmembrane" evidence="11">
    <location>
        <begin position="29"/>
        <end position="175"/>
    </location>
</feature>
<feature type="transmembrane region" description="Helical" evidence="8">
    <location>
        <begin position="575"/>
        <end position="597"/>
    </location>
</feature>
<comment type="caution">
    <text evidence="13">The sequence shown here is derived from an EMBL/GenBank/DDBJ whole genome shotgun (WGS) entry which is preliminary data.</text>
</comment>
<gene>
    <name evidence="13" type="ORF">BZG36_01612</name>
</gene>
<dbReference type="PANTHER" id="PTHR13018:SF139">
    <property type="entry name" value="PHOSPHATE METABOLISM PROTEIN 7"/>
    <property type="match status" value="1"/>
</dbReference>
<feature type="compositionally biased region" description="Basic and acidic residues" evidence="7">
    <location>
        <begin position="727"/>
        <end position="742"/>
    </location>
</feature>
<dbReference type="Pfam" id="PF12621">
    <property type="entry name" value="PHM7_ext"/>
    <property type="match status" value="1"/>
</dbReference>
<feature type="transmembrane region" description="Helical" evidence="8">
    <location>
        <begin position="390"/>
        <end position="416"/>
    </location>
</feature>
<dbReference type="GO" id="GO:0005886">
    <property type="term" value="C:plasma membrane"/>
    <property type="evidence" value="ECO:0007669"/>
    <property type="project" value="TreeGrafter"/>
</dbReference>
<evidence type="ECO:0000313" key="14">
    <source>
        <dbReference type="Proteomes" id="UP000242875"/>
    </source>
</evidence>
<dbReference type="GO" id="GO:0005227">
    <property type="term" value="F:calcium-activated cation channel activity"/>
    <property type="evidence" value="ECO:0007669"/>
    <property type="project" value="InterPro"/>
</dbReference>
<feature type="transmembrane region" description="Helical" evidence="8">
    <location>
        <begin position="484"/>
        <end position="509"/>
    </location>
</feature>
<dbReference type="EMBL" id="MVBO01000015">
    <property type="protein sequence ID" value="OZJ05434.1"/>
    <property type="molecule type" value="Genomic_DNA"/>
</dbReference>
<evidence type="ECO:0000313" key="13">
    <source>
        <dbReference type="EMBL" id="OZJ05434.1"/>
    </source>
</evidence>
<evidence type="ECO:0000259" key="11">
    <source>
        <dbReference type="Pfam" id="PF13967"/>
    </source>
</evidence>
<dbReference type="InterPro" id="IPR032880">
    <property type="entry name" value="CSC1/OSCA1-like_N"/>
</dbReference>
<evidence type="ECO:0000256" key="5">
    <source>
        <dbReference type="ARBA" id="ARBA00022989"/>
    </source>
</evidence>
<evidence type="ECO:0008006" key="15">
    <source>
        <dbReference type="Google" id="ProtNLM"/>
    </source>
</evidence>
<dbReference type="InterPro" id="IPR022257">
    <property type="entry name" value="PHM7_ext"/>
</dbReference>
<feature type="transmembrane region" description="Helical" evidence="8">
    <location>
        <begin position="669"/>
        <end position="686"/>
    </location>
</feature>
<feature type="transmembrane region" description="Helical" evidence="8">
    <location>
        <begin position="436"/>
        <end position="463"/>
    </location>
</feature>
<feature type="transmembrane region" description="Helical" evidence="8">
    <location>
        <begin position="27"/>
        <end position="48"/>
    </location>
</feature>
<dbReference type="InterPro" id="IPR027815">
    <property type="entry name" value="CSC1/OSCA1-like_cyt"/>
</dbReference>
<protein>
    <recommendedName>
        <fullName evidence="15">CSC1/OSCA1-like 7TM region domain-containing protein</fullName>
    </recommendedName>
</protein>
<evidence type="ECO:0000256" key="2">
    <source>
        <dbReference type="ARBA" id="ARBA00007779"/>
    </source>
</evidence>
<feature type="transmembrane region" description="Helical" evidence="8">
    <location>
        <begin position="154"/>
        <end position="173"/>
    </location>
</feature>